<evidence type="ECO:0000313" key="3">
    <source>
        <dbReference type="Proteomes" id="UP000257109"/>
    </source>
</evidence>
<comment type="caution">
    <text evidence="2">The sequence shown here is derived from an EMBL/GenBank/DDBJ whole genome shotgun (WGS) entry which is preliminary data.</text>
</comment>
<dbReference type="OrthoDB" id="1716499at2759"/>
<organism evidence="2 3">
    <name type="scientific">Mucuna pruriens</name>
    <name type="common">Velvet bean</name>
    <name type="synonym">Dolichos pruriens</name>
    <dbReference type="NCBI Taxonomy" id="157652"/>
    <lineage>
        <taxon>Eukaryota</taxon>
        <taxon>Viridiplantae</taxon>
        <taxon>Streptophyta</taxon>
        <taxon>Embryophyta</taxon>
        <taxon>Tracheophyta</taxon>
        <taxon>Spermatophyta</taxon>
        <taxon>Magnoliopsida</taxon>
        <taxon>eudicotyledons</taxon>
        <taxon>Gunneridae</taxon>
        <taxon>Pentapetalae</taxon>
        <taxon>rosids</taxon>
        <taxon>fabids</taxon>
        <taxon>Fabales</taxon>
        <taxon>Fabaceae</taxon>
        <taxon>Papilionoideae</taxon>
        <taxon>50 kb inversion clade</taxon>
        <taxon>NPAAA clade</taxon>
        <taxon>indigoferoid/millettioid clade</taxon>
        <taxon>Phaseoleae</taxon>
        <taxon>Mucuna</taxon>
    </lineage>
</organism>
<keyword evidence="3" id="KW-1185">Reference proteome</keyword>
<dbReference type="AlphaFoldDB" id="A0A371H8F0"/>
<dbReference type="EMBL" id="QJKJ01003316">
    <property type="protein sequence ID" value="RDX99068.1"/>
    <property type="molecule type" value="Genomic_DNA"/>
</dbReference>
<proteinExistence type="predicted"/>
<gene>
    <name evidence="2" type="ORF">CR513_17941</name>
</gene>
<feature type="domain" description="Reverse transcriptase Ty1/copia-type" evidence="1">
    <location>
        <begin position="17"/>
        <end position="84"/>
    </location>
</feature>
<reference evidence="2" key="1">
    <citation type="submission" date="2018-05" db="EMBL/GenBank/DDBJ databases">
        <title>Draft genome of Mucuna pruriens seed.</title>
        <authorList>
            <person name="Nnadi N.E."/>
            <person name="Vos R."/>
            <person name="Hasami M.H."/>
            <person name="Devisetty U.K."/>
            <person name="Aguiy J.C."/>
        </authorList>
    </citation>
    <scope>NUCLEOTIDE SEQUENCE [LARGE SCALE GENOMIC DNA]</scope>
    <source>
        <strain evidence="2">JCA_2017</strain>
    </source>
</reference>
<protein>
    <recommendedName>
        <fullName evidence="1">Reverse transcriptase Ty1/copia-type domain-containing protein</fullName>
    </recommendedName>
</protein>
<evidence type="ECO:0000259" key="1">
    <source>
        <dbReference type="Pfam" id="PF07727"/>
    </source>
</evidence>
<dbReference type="Pfam" id="PF07727">
    <property type="entry name" value="RVT_2"/>
    <property type="match status" value="1"/>
</dbReference>
<accession>A0A371H8F0</accession>
<sequence>MCSFVANMSIFFMLNFFDNGDILVVCFYVDDLIFTRNNPNLFEDFKKMTDIELMSYYLGLEVKQMNNDIFVSQESYANKVLENF</sequence>
<evidence type="ECO:0000313" key="2">
    <source>
        <dbReference type="EMBL" id="RDX99068.1"/>
    </source>
</evidence>
<dbReference type="Proteomes" id="UP000257109">
    <property type="component" value="Unassembled WGS sequence"/>
</dbReference>
<name>A0A371H8F0_MUCPR</name>
<dbReference type="InterPro" id="IPR013103">
    <property type="entry name" value="RVT_2"/>
</dbReference>
<feature type="non-terminal residue" evidence="2">
    <location>
        <position position="1"/>
    </location>
</feature>